<dbReference type="InterPro" id="IPR026002">
    <property type="entry name" value="ATC_hydrolase-like"/>
</dbReference>
<dbReference type="AlphaFoldDB" id="A0A2W2G1N1"/>
<accession>A0A2W2G1N1</accession>
<comment type="caution">
    <text evidence="1">The sequence shown here is derived from an EMBL/GenBank/DDBJ whole genome shotgun (WGS) entry which is preliminary data.</text>
</comment>
<dbReference type="EMBL" id="POUA01000162">
    <property type="protein sequence ID" value="PZG42001.1"/>
    <property type="molecule type" value="Genomic_DNA"/>
</dbReference>
<dbReference type="Proteomes" id="UP000248544">
    <property type="component" value="Unassembled WGS sequence"/>
</dbReference>
<evidence type="ECO:0000313" key="2">
    <source>
        <dbReference type="Proteomes" id="UP000248544"/>
    </source>
</evidence>
<protein>
    <recommendedName>
        <fullName evidence="3">L-2-amino-thiazoline-4-carboxylic acid hydrolase</fullName>
    </recommendedName>
</protein>
<dbReference type="RefSeq" id="WP_111169054.1">
    <property type="nucleotide sequence ID" value="NZ_POUA01000162.1"/>
</dbReference>
<name>A0A2W2G1N1_9ACTN</name>
<gene>
    <name evidence="1" type="ORF">C1I98_20475</name>
</gene>
<evidence type="ECO:0000313" key="1">
    <source>
        <dbReference type="EMBL" id="PZG42001.1"/>
    </source>
</evidence>
<sequence>MSPDRFHLSEGDYTPDPDRDTTILLDGYYDHIAAVLREHALPESLVTEMRSRQAELEAADQHLIADEPSRHNLRMTLALVAAYEILTPHLGRETAMHAVRTAFIEPLGDAVKEGTRAMLDAAPDPFAAMVATSKSREEHAFGDTFVFDRAIDDDQRYHLNIRRCFYHDVLTAHSAPELTPVMCAFDTNWMDAIDPETHGFRFDRPTTIGLGAPHCPFHFTRTNPTD</sequence>
<keyword evidence="2" id="KW-1185">Reference proteome</keyword>
<evidence type="ECO:0008006" key="3">
    <source>
        <dbReference type="Google" id="ProtNLM"/>
    </source>
</evidence>
<proteinExistence type="predicted"/>
<dbReference type="Pfam" id="PF14196">
    <property type="entry name" value="ATC_hydrolase"/>
    <property type="match status" value="1"/>
</dbReference>
<reference evidence="1 2" key="1">
    <citation type="submission" date="2018-01" db="EMBL/GenBank/DDBJ databases">
        <title>Draft genome sequence of Sphaerisporangium sp. 7K107.</title>
        <authorList>
            <person name="Sahin N."/>
            <person name="Saygin H."/>
            <person name="Ay H."/>
        </authorList>
    </citation>
    <scope>NUCLEOTIDE SEQUENCE [LARGE SCALE GENOMIC DNA]</scope>
    <source>
        <strain evidence="1 2">7K107</strain>
    </source>
</reference>
<organism evidence="1 2">
    <name type="scientific">Spongiactinospora gelatinilytica</name>
    <dbReference type="NCBI Taxonomy" id="2666298"/>
    <lineage>
        <taxon>Bacteria</taxon>
        <taxon>Bacillati</taxon>
        <taxon>Actinomycetota</taxon>
        <taxon>Actinomycetes</taxon>
        <taxon>Streptosporangiales</taxon>
        <taxon>Streptosporangiaceae</taxon>
        <taxon>Spongiactinospora</taxon>
    </lineage>
</organism>